<dbReference type="PROSITE" id="PS50009">
    <property type="entry name" value="RASGEF_CAT"/>
    <property type="match status" value="1"/>
</dbReference>
<dbReference type="Gene3D" id="1.10.840.10">
    <property type="entry name" value="Ras guanine-nucleotide exchange factors catalytic domain"/>
    <property type="match status" value="1"/>
</dbReference>
<dbReference type="SUPFAM" id="SSF48366">
    <property type="entry name" value="Ras GEF"/>
    <property type="match status" value="1"/>
</dbReference>
<dbReference type="Proteomes" id="UP000039324">
    <property type="component" value="Unassembled WGS sequence"/>
</dbReference>
<gene>
    <name evidence="4" type="ORF">PBRA_008696</name>
    <name evidence="5" type="ORF">PLBR_LOCUS8690</name>
</gene>
<dbReference type="InterPro" id="IPR036964">
    <property type="entry name" value="RASGEF_cat_dom_sf"/>
</dbReference>
<geneLocation type="mitochondrion" evidence="5"/>
<feature type="domain" description="Ras-GEF" evidence="3">
    <location>
        <begin position="185"/>
        <end position="411"/>
    </location>
</feature>
<dbReference type="GO" id="GO:0005085">
    <property type="term" value="F:guanyl-nucleotide exchange factor activity"/>
    <property type="evidence" value="ECO:0007669"/>
    <property type="project" value="UniProtKB-KW"/>
</dbReference>
<organism evidence="4 6">
    <name type="scientific">Plasmodiophora brassicae</name>
    <name type="common">Clubroot disease agent</name>
    <dbReference type="NCBI Taxonomy" id="37360"/>
    <lineage>
        <taxon>Eukaryota</taxon>
        <taxon>Sar</taxon>
        <taxon>Rhizaria</taxon>
        <taxon>Endomyxa</taxon>
        <taxon>Phytomyxea</taxon>
        <taxon>Plasmodiophorida</taxon>
        <taxon>Plasmodiophoridae</taxon>
        <taxon>Plasmodiophora</taxon>
    </lineage>
</organism>
<proteinExistence type="predicted"/>
<evidence type="ECO:0000256" key="1">
    <source>
        <dbReference type="ARBA" id="ARBA00022658"/>
    </source>
</evidence>
<reference evidence="4 6" key="1">
    <citation type="submission" date="2015-02" db="EMBL/GenBank/DDBJ databases">
        <authorList>
            <person name="Chooi Y.-H."/>
        </authorList>
    </citation>
    <scope>NUCLEOTIDE SEQUENCE [LARGE SCALE GENOMIC DNA]</scope>
    <source>
        <strain evidence="4">E3</strain>
    </source>
</reference>
<dbReference type="InterPro" id="IPR008937">
    <property type="entry name" value="Ras-like_GEF"/>
</dbReference>
<evidence type="ECO:0000313" key="6">
    <source>
        <dbReference type="Proteomes" id="UP000039324"/>
    </source>
</evidence>
<dbReference type="SMART" id="SM00147">
    <property type="entry name" value="RasGEF"/>
    <property type="match status" value="1"/>
</dbReference>
<dbReference type="PANTHER" id="PTHR23113">
    <property type="entry name" value="GUANINE NUCLEOTIDE EXCHANGE FACTOR"/>
    <property type="match status" value="1"/>
</dbReference>
<sequence>MGVEGARALLEATGVLGRSHRDLRVFLDWFVYVVAPCDLLRVLLDDLLEHPPVILFKAALLAEQRSKRSLDAPVDLLADLFLTRNLQILSFIETWAACYAGDFAGHEMELTTCLQHYPPASWSMLERFLAVDLSGLEVRAQACLAVAEDMFVIRDKYERPVGSPNFLWMPSCRFLSRRYAFDRLPAGVIADQMCVHMRARLSEITPRDLIGPGRLQAFASMSDRVVLWVASEVLLRRSRRQRRRAVSKWVAIAMHCLRRCNFHSACEIAAALTVHPLRRLRRELFETLPGRRWRQFVQLQQLISDHDKFGTYRRLYAHAQPARFRIPCIASVVRDIRVHEDMLVSGQDVVKRCIVGQHIARLALDALRVCEQDDYWIKPDRDVQYALGCRRLASATSIADLMERSMSIEPIKRPAKCKPPL</sequence>
<evidence type="ECO:0000259" key="3">
    <source>
        <dbReference type="PROSITE" id="PS50009"/>
    </source>
</evidence>
<dbReference type="Pfam" id="PF00617">
    <property type="entry name" value="RasGEF"/>
    <property type="match status" value="1"/>
</dbReference>
<dbReference type="AlphaFoldDB" id="A0A0G4J327"/>
<name>A0A0G4J327_PLABS</name>
<dbReference type="GO" id="GO:0007264">
    <property type="term" value="P:small GTPase-mediated signal transduction"/>
    <property type="evidence" value="ECO:0007669"/>
    <property type="project" value="InterPro"/>
</dbReference>
<dbReference type="STRING" id="37360.A0A0G4J327"/>
<dbReference type="Proteomes" id="UP000290189">
    <property type="component" value="Unassembled WGS sequence"/>
</dbReference>
<keyword evidence="6" id="KW-1185">Reference proteome</keyword>
<protein>
    <recommendedName>
        <fullName evidence="3">Ras-GEF domain-containing protein</fullName>
    </recommendedName>
</protein>
<evidence type="ECO:0000313" key="7">
    <source>
        <dbReference type="Proteomes" id="UP000290189"/>
    </source>
</evidence>
<evidence type="ECO:0000313" key="4">
    <source>
        <dbReference type="EMBL" id="CEP01754.1"/>
    </source>
</evidence>
<dbReference type="InterPro" id="IPR023578">
    <property type="entry name" value="Ras_GEF_dom_sf"/>
</dbReference>
<dbReference type="EMBL" id="CDSF01000117">
    <property type="protein sequence ID" value="CEP01754.1"/>
    <property type="molecule type" value="Genomic_DNA"/>
</dbReference>
<keyword evidence="5" id="KW-0496">Mitochondrion</keyword>
<reference evidence="5 7" key="2">
    <citation type="submission" date="2018-03" db="EMBL/GenBank/DDBJ databases">
        <authorList>
            <person name="Fogelqvist J."/>
        </authorList>
    </citation>
    <scope>NUCLEOTIDE SEQUENCE [LARGE SCALE GENOMIC DNA]</scope>
</reference>
<dbReference type="PANTHER" id="PTHR23113:SF99">
    <property type="entry name" value="RASGEF DOMAIN-CONTAINING PROTEIN"/>
    <property type="match status" value="1"/>
</dbReference>
<keyword evidence="1 2" id="KW-0344">Guanine-nucleotide releasing factor</keyword>
<dbReference type="EMBL" id="OVEO01000017">
    <property type="protein sequence ID" value="SPR01475.1"/>
    <property type="molecule type" value="Genomic_DNA"/>
</dbReference>
<evidence type="ECO:0000313" key="5">
    <source>
        <dbReference type="EMBL" id="SPR01475.1"/>
    </source>
</evidence>
<evidence type="ECO:0000256" key="2">
    <source>
        <dbReference type="PROSITE-ProRule" id="PRU00168"/>
    </source>
</evidence>
<dbReference type="InterPro" id="IPR001895">
    <property type="entry name" value="RASGEF_cat_dom"/>
</dbReference>
<accession>A0A0G4J327</accession>